<gene>
    <name evidence="2" type="ordered locus">CSE_06740</name>
</gene>
<dbReference type="KEGG" id="cex:CSE_06740"/>
<dbReference type="Proteomes" id="UP000004793">
    <property type="component" value="Chromosome"/>
</dbReference>
<keyword evidence="1" id="KW-0472">Membrane</keyword>
<proteinExistence type="predicted"/>
<organism evidence="2 3">
    <name type="scientific">Caldisericum exile (strain DSM 21853 / NBRC 104410 / AZM16c01)</name>
    <dbReference type="NCBI Taxonomy" id="511051"/>
    <lineage>
        <taxon>Bacteria</taxon>
        <taxon>Pseudomonadati</taxon>
        <taxon>Caldisericota/Cryosericota group</taxon>
        <taxon>Caldisericota</taxon>
        <taxon>Caldisericia</taxon>
        <taxon>Caldisericales</taxon>
        <taxon>Caldisericaceae</taxon>
        <taxon>Caldisericum</taxon>
    </lineage>
</organism>
<evidence type="ECO:0000313" key="3">
    <source>
        <dbReference type="Proteomes" id="UP000004793"/>
    </source>
</evidence>
<dbReference type="AlphaFoldDB" id="A0A7U6GEB3"/>
<accession>A0A7U6GEB3</accession>
<evidence type="ECO:0000313" key="2">
    <source>
        <dbReference type="EMBL" id="BAL80800.1"/>
    </source>
</evidence>
<evidence type="ECO:0000256" key="1">
    <source>
        <dbReference type="SAM" id="Phobius"/>
    </source>
</evidence>
<reference evidence="2 3" key="1">
    <citation type="submission" date="2011-01" db="EMBL/GenBank/DDBJ databases">
        <title>Whole genome sequence of Caldisericum exile AZM16c01.</title>
        <authorList>
            <person name="Narita-Yamada S."/>
            <person name="Kawakoshi A."/>
            <person name="Nakamura S."/>
            <person name="Sasagawa M."/>
            <person name="Fukada J."/>
            <person name="Sekine M."/>
            <person name="Kato Y."/>
            <person name="Fukai R."/>
            <person name="Sasaki K."/>
            <person name="Hanamaki A."/>
            <person name="Narita H."/>
            <person name="Konno Y."/>
            <person name="Mori K."/>
            <person name="Yamazaki S."/>
            <person name="Suzuki K."/>
            <person name="Fujita N."/>
        </authorList>
    </citation>
    <scope>NUCLEOTIDE SEQUENCE [LARGE SCALE GENOMIC DNA]</scope>
    <source>
        <strain evidence="3">DSM 21853 / NBRC 104410 / AZM16c01</strain>
    </source>
</reference>
<keyword evidence="1" id="KW-0812">Transmembrane</keyword>
<feature type="transmembrane region" description="Helical" evidence="1">
    <location>
        <begin position="5"/>
        <end position="26"/>
    </location>
</feature>
<dbReference type="SMART" id="SM01325">
    <property type="entry name" value="DUF3160"/>
    <property type="match status" value="1"/>
</dbReference>
<dbReference type="InterPro" id="IPR022601">
    <property type="entry name" value="DUF3160"/>
</dbReference>
<protein>
    <recommendedName>
        <fullName evidence="4">DUF3160 domain-containing protein</fullName>
    </recommendedName>
</protein>
<name>A0A7U6GEB3_CALEA</name>
<dbReference type="EMBL" id="AP012051">
    <property type="protein sequence ID" value="BAL80800.1"/>
    <property type="molecule type" value="Genomic_DNA"/>
</dbReference>
<dbReference type="RefSeq" id="WP_014453203.1">
    <property type="nucleotide sequence ID" value="NC_017096.1"/>
</dbReference>
<evidence type="ECO:0008006" key="4">
    <source>
        <dbReference type="Google" id="ProtNLM"/>
    </source>
</evidence>
<sequence>MKKVIVFAIIITLVLTSLVVFFYFTLQGKKQGTSNNGGVNQTGETSEQKIEFLMAKSFETEEVAIEFPINAQAKQYELPLDLTKIQNLKTISGKITIPESAIALLKKNGFVVIDTPKEIADLKLSTRYIQYPETISPKEDFYSYYLALETKELPKYITADSILHFYHIFFEKTLKDFENNVFNQYIKDLTHYFYNENLKRYNSTSDPIIKDVAKRNLAFFGVAELLQDENFKVDESVKDQVKQELQLINAHRGFDYSKIFFYKEDYSQYVPRGHYTENEALKSYFKTLMWYGRMTFLLNGSRYIEPGQSECGPYDAIISEYDAKIQTLQGLIIAYDFLRSNEAQNKWSTMYEITSFLVGFSDDITPYEYASVLNKFLTENSKESDILTKFDEIKGELQKLKDPMIYSGLGECTMSTPCPPLSKDDLDKLKEINLRLLKETKGMRFLGQRNTIDSYLFSRIVSPFSGEYTGPKTPLPTKDLPFTYTWFDKYNDATENRPFTWVKTYIEFCNSGREVKAFPRGLDLMALLGSDRAYEILKKEGDTNYSDYNKMFNELKTYVQNLPKDEWNKTLYNKWLSVLTTLFLNNTQGLPTFMKTSAYSDKLLQTALSSWTELRHDTVLYVKQSYTMAEKGEGGPEEKPYPGYVEPIPEFYVKLLELTRLTKNGLIRIQAQTNDQNLIDTIERKKYSLEQLDSLLQRLLSVVKKELENTPLDDTDYYTIKGIGEYFDSSMQMLFSGETDIDLIKPTIVTDVHTDGNTKLAVEEGLGYVNTIIVACPDDKGNIYLSIGPVFSYYEFKYPIENRLTDEEWRTMLKNGNVPPKPKWVSNFSN</sequence>
<keyword evidence="3" id="KW-1185">Reference proteome</keyword>
<keyword evidence="1" id="KW-1133">Transmembrane helix</keyword>
<dbReference type="Pfam" id="PF11369">
    <property type="entry name" value="DUF3160"/>
    <property type="match status" value="1"/>
</dbReference>